<dbReference type="NCBIfam" id="TIGR01427">
    <property type="entry name" value="PTS_IIC_fructo"/>
    <property type="match status" value="1"/>
</dbReference>
<dbReference type="GO" id="GO:0016301">
    <property type="term" value="F:kinase activity"/>
    <property type="evidence" value="ECO:0007669"/>
    <property type="project" value="UniProtKB-KW"/>
</dbReference>
<feature type="transmembrane region" description="Helical" evidence="13">
    <location>
        <begin position="421"/>
        <end position="440"/>
    </location>
</feature>
<keyword evidence="3" id="KW-1003">Cell membrane</keyword>
<feature type="transmembrane region" description="Helical" evidence="13">
    <location>
        <begin position="460"/>
        <end position="484"/>
    </location>
</feature>
<evidence type="ECO:0000256" key="1">
    <source>
        <dbReference type="ARBA" id="ARBA00004429"/>
    </source>
</evidence>
<reference evidence="14 15" key="2">
    <citation type="journal article" date="2020" name="Antonie Van Leeuwenhoek">
        <title>Phylogenomic characterisation of a novel corynebacterial species pathogenic to animals.</title>
        <authorList>
            <person name="Moller J."/>
            <person name="Musella L."/>
            <person name="Melnikov V."/>
            <person name="Geissdorfer W."/>
            <person name="Burkovski A."/>
            <person name="Sangal V."/>
        </authorList>
    </citation>
    <scope>NUCLEOTIDE SEQUENCE [LARGE SCALE GENOMIC DNA]</scope>
    <source>
        <strain evidence="14 15">PO100/5</strain>
    </source>
</reference>
<evidence type="ECO:0000256" key="13">
    <source>
        <dbReference type="SAM" id="Phobius"/>
    </source>
</evidence>
<dbReference type="PROSITE" id="PS51094">
    <property type="entry name" value="PTS_EIIA_TYPE_2"/>
    <property type="match status" value="1"/>
</dbReference>
<evidence type="ECO:0000313" key="15">
    <source>
        <dbReference type="Proteomes" id="UP000195652"/>
    </source>
</evidence>
<dbReference type="SUPFAM" id="SSF55804">
    <property type="entry name" value="Phoshotransferase/anion transport protein"/>
    <property type="match status" value="1"/>
</dbReference>
<keyword evidence="7" id="KW-0598">Phosphotransferase system</keyword>
<evidence type="ECO:0000256" key="7">
    <source>
        <dbReference type="ARBA" id="ARBA00022683"/>
    </source>
</evidence>
<protein>
    <submittedName>
        <fullName evidence="14">Fructose-specific PTS transporter subunit EIIC</fullName>
    </submittedName>
</protein>
<dbReference type="EMBL" id="CP021417">
    <property type="protein sequence ID" value="ARU46400.1"/>
    <property type="molecule type" value="Genomic_DNA"/>
</dbReference>
<dbReference type="GO" id="GO:0005886">
    <property type="term" value="C:plasma membrane"/>
    <property type="evidence" value="ECO:0007669"/>
    <property type="project" value="UniProtKB-SubCell"/>
</dbReference>
<feature type="transmembrane region" description="Helical" evidence="13">
    <location>
        <begin position="347"/>
        <end position="373"/>
    </location>
</feature>
<organism evidence="14 15">
    <name type="scientific">Corynebacterium silvaticum</name>
    <dbReference type="NCBI Taxonomy" id="2320431"/>
    <lineage>
        <taxon>Bacteria</taxon>
        <taxon>Bacillati</taxon>
        <taxon>Actinomycetota</taxon>
        <taxon>Actinomycetes</taxon>
        <taxon>Mycobacteriales</taxon>
        <taxon>Corynebacteriaceae</taxon>
        <taxon>Corynebacterium</taxon>
    </lineage>
</organism>
<dbReference type="PROSITE" id="PS51099">
    <property type="entry name" value="PTS_EIIB_TYPE_2"/>
    <property type="match status" value="1"/>
</dbReference>
<keyword evidence="9" id="KW-0418">Kinase</keyword>
<keyword evidence="10 13" id="KW-1133">Transmembrane helix</keyword>
<dbReference type="GO" id="GO:0005351">
    <property type="term" value="F:carbohydrate:proton symporter activity"/>
    <property type="evidence" value="ECO:0007669"/>
    <property type="project" value="InterPro"/>
</dbReference>
<comment type="subcellular location">
    <subcellularLocation>
        <location evidence="1">Cell inner membrane</location>
        <topology evidence="1">Multi-pass membrane protein</topology>
    </subcellularLocation>
</comment>
<feature type="transmembrane region" description="Helical" evidence="13">
    <location>
        <begin position="155"/>
        <end position="175"/>
    </location>
</feature>
<dbReference type="Pfam" id="PF02302">
    <property type="entry name" value="PTS_IIB"/>
    <property type="match status" value="1"/>
</dbReference>
<evidence type="ECO:0000256" key="11">
    <source>
        <dbReference type="ARBA" id="ARBA00023136"/>
    </source>
</evidence>
<name>A0A7Y4LFX5_9CORY</name>
<accession>A0A7Y4LFX5</accession>
<keyword evidence="11 13" id="KW-0472">Membrane</keyword>
<dbReference type="InterPro" id="IPR002178">
    <property type="entry name" value="PTS_EIIA_type-2_dom"/>
</dbReference>
<dbReference type="Gene3D" id="3.40.930.10">
    <property type="entry name" value="Mannitol-specific EII, Chain A"/>
    <property type="match status" value="1"/>
</dbReference>
<dbReference type="Gene3D" id="3.40.50.2300">
    <property type="match status" value="1"/>
</dbReference>
<reference evidence="14 15" key="4">
    <citation type="journal article" date="2020" name="PLoS ONE">
        <title>Taxonomic classification of strain PO100/5 shows a broader geographic distribution and genetic markers of the recently described Corynebacterium silvaticum.</title>
        <authorList>
            <person name="Viana M.V.C."/>
            <person name="Profeta R."/>
            <person name="da Silva A.L."/>
            <person name="Hurtado R."/>
            <person name="Cerqueira J.C."/>
            <person name="Ribeiro B.F.S."/>
            <person name="Almeida M.O."/>
            <person name="Morais-Rodrigues F."/>
            <person name="Soares S.C."/>
            <person name="Oliveira M."/>
            <person name="Tavares L."/>
            <person name="Figueiredo H."/>
            <person name="Wattam A.R."/>
            <person name="Barh D."/>
            <person name="Ghosh P."/>
            <person name="Silva A."/>
            <person name="Azevedo V."/>
        </authorList>
    </citation>
    <scope>NUCLEOTIDE SEQUENCE [LARGE SCALE GENOMIC DNA]</scope>
    <source>
        <strain evidence="14 15">PO100/5</strain>
    </source>
</reference>
<feature type="transmembrane region" description="Helical" evidence="13">
    <location>
        <begin position="195"/>
        <end position="215"/>
    </location>
</feature>
<dbReference type="PROSITE" id="PS51104">
    <property type="entry name" value="PTS_EIIC_TYPE_2"/>
    <property type="match status" value="1"/>
</dbReference>
<dbReference type="InterPro" id="IPR003501">
    <property type="entry name" value="PTS_EIIB_2/3"/>
</dbReference>
<reference evidence="14 15" key="3">
    <citation type="journal article" date="2020" name="Int. J. Syst. Evol. Microbiol.">
        <title>Corynebacterium silvaticum sp. nov., a unique group of NTTB corynebacteria in wild boar and roe deer.</title>
        <authorList>
            <person name="Dangel A."/>
            <person name="Berger A."/>
            <person name="Rau J."/>
            <person name="Eisenberg T."/>
            <person name="Kampfer P."/>
            <person name="Margos G."/>
            <person name="Contzen M."/>
            <person name="Busse H.J."/>
            <person name="Konrad R."/>
            <person name="Peters M."/>
            <person name="Sting R."/>
            <person name="Sing A."/>
        </authorList>
    </citation>
    <scope>NUCLEOTIDE SEQUENCE [LARGE SCALE GENOMIC DNA]</scope>
    <source>
        <strain evidence="14 15">PO100/5</strain>
    </source>
</reference>
<evidence type="ECO:0000256" key="8">
    <source>
        <dbReference type="ARBA" id="ARBA00022692"/>
    </source>
</evidence>
<dbReference type="NCBIfam" id="TIGR00829">
    <property type="entry name" value="FRU"/>
    <property type="match status" value="1"/>
</dbReference>
<evidence type="ECO:0000256" key="3">
    <source>
        <dbReference type="ARBA" id="ARBA00022475"/>
    </source>
</evidence>
<dbReference type="InterPro" id="IPR006327">
    <property type="entry name" value="PTS_IIC_fruc"/>
</dbReference>
<dbReference type="Proteomes" id="UP000195652">
    <property type="component" value="Chromosome"/>
</dbReference>
<dbReference type="InterPro" id="IPR036095">
    <property type="entry name" value="PTS_EIIB-like_sf"/>
</dbReference>
<sequence length="668" mass="68988">MIGNMSETVHQAPCVLAITACPTGIAHTYMAAERLTEAADAEGIELKIETHGSIGVEGTFSDQDIERADAVLIAADTTIDTARFAHKPLVNVSVAQAIREPNALLQRVVNAAKTSDTTGPATPKEAQSLESSQQPSPEARGAVGRVMYAALMNGVSHMIPFVVTGGLLLAVALSIGGQPTAEGLKIPEGSFWDTVQQLGVLAFSLMVPVLSAYIAQAIADRPGLAPGFITGLVATTGSLYNSEAGAGFIGGIVTGFLSGYVALGIRKIPVHKYVAPIWPIIVIPILTTAIVGLLFIYVLGHPIAALFEALTGYLATMQGESVLVLGAILGAMIAFDMGGPFNKTAFLFSGGLIAAGNALPMGMIAAAIAVPPLGVGVATLMRRSLFTKPERDAGIASVFMGFFGITEGAIPLAAARPLQIIPANVIGGAVAAALAGSLGVKDHVMHGGPIVAVLGAVDNVGGYFLALAAGVAVTCALALILVGFSRKRTAAADPTPESSLRYSTQEAAAPVKPEDPIIMDELVYSGSIKNREEAICCLVDKGVVAGRISDARAVVDASLNRERLASTSVGYGVAIPHSRSTGTHAAMVGLARLDAPIEWTDGEETDLVFLICVPSDAGKQHLKILSRLARAIMKEDFRTQLRQAPESELADVVRKVAEPAESTAAGAS</sequence>
<dbReference type="OrthoDB" id="9782569at2"/>
<reference evidence="14 15" key="1">
    <citation type="journal article" date="2014" name="BMC Vet. Res.">
        <title>First report of Corynebacterium pseudotuberculosis from caseous lymphadenitis lesions in Black Alentejano pig (Sus scrofa domesticus).</title>
        <authorList>
            <person name="Oliveira M."/>
            <person name="Barroco C."/>
            <person name="Mottola C."/>
            <person name="Santos R."/>
            <person name="Lemsaddek A."/>
            <person name="Tavares L."/>
            <person name="Semedo-Lemsaddek T."/>
        </authorList>
    </citation>
    <scope>NUCLEOTIDE SEQUENCE [LARGE SCALE GENOMIC DNA]</scope>
    <source>
        <strain evidence="14 15">PO100/5</strain>
    </source>
</reference>
<dbReference type="InterPro" id="IPR003353">
    <property type="entry name" value="PTS_IIB_fruc"/>
</dbReference>
<dbReference type="RefSeq" id="WP_087454206.1">
    <property type="nucleotide sequence ID" value="NZ_CP021417.2"/>
</dbReference>
<keyword evidence="8 13" id="KW-0812">Transmembrane</keyword>
<dbReference type="GO" id="GO:0022877">
    <property type="term" value="F:protein-N(PI)-phosphohistidine-fructose phosphotransferase system transporter activity"/>
    <property type="evidence" value="ECO:0007669"/>
    <property type="project" value="InterPro"/>
</dbReference>
<keyword evidence="6" id="KW-0808">Transferase</keyword>
<keyword evidence="2" id="KW-0813">Transport</keyword>
<dbReference type="GO" id="GO:0009401">
    <property type="term" value="P:phosphoenolpyruvate-dependent sugar phosphotransferase system"/>
    <property type="evidence" value="ECO:0007669"/>
    <property type="project" value="UniProtKB-KW"/>
</dbReference>
<feature type="compositionally biased region" description="Low complexity" evidence="12">
    <location>
        <begin position="125"/>
        <end position="138"/>
    </location>
</feature>
<gene>
    <name evidence="14" type="ORF">CBE74_07835</name>
</gene>
<feature type="transmembrane region" description="Helical" evidence="13">
    <location>
        <begin position="312"/>
        <end position="335"/>
    </location>
</feature>
<dbReference type="CDD" id="cd05569">
    <property type="entry name" value="PTS_IIB_fructose"/>
    <property type="match status" value="1"/>
</dbReference>
<dbReference type="InterPro" id="IPR013011">
    <property type="entry name" value="PTS_EIIB_2"/>
</dbReference>
<dbReference type="KEGG" id="csil:CBE74_07835"/>
<evidence type="ECO:0000256" key="4">
    <source>
        <dbReference type="ARBA" id="ARBA00022553"/>
    </source>
</evidence>
<evidence type="ECO:0000256" key="10">
    <source>
        <dbReference type="ARBA" id="ARBA00022989"/>
    </source>
</evidence>
<dbReference type="InterPro" id="IPR016152">
    <property type="entry name" value="PTrfase/Anion_transptr"/>
</dbReference>
<keyword evidence="15" id="KW-1185">Reference proteome</keyword>
<keyword evidence="5" id="KW-0762">Sugar transport</keyword>
<dbReference type="GO" id="GO:0090563">
    <property type="term" value="F:protein-phosphocysteine-sugar phosphotransferase activity"/>
    <property type="evidence" value="ECO:0007669"/>
    <property type="project" value="TreeGrafter"/>
</dbReference>
<dbReference type="InterPro" id="IPR013014">
    <property type="entry name" value="PTS_EIIC_2"/>
</dbReference>
<feature type="transmembrane region" description="Helical" evidence="13">
    <location>
        <begin position="246"/>
        <end position="265"/>
    </location>
</feature>
<evidence type="ECO:0000313" key="14">
    <source>
        <dbReference type="EMBL" id="ARU46400.1"/>
    </source>
</evidence>
<feature type="region of interest" description="Disordered" evidence="12">
    <location>
        <begin position="114"/>
        <end position="138"/>
    </location>
</feature>
<dbReference type="AlphaFoldDB" id="A0A7Y4LFX5"/>
<feature type="transmembrane region" description="Helical" evidence="13">
    <location>
        <begin position="393"/>
        <end position="414"/>
    </location>
</feature>
<evidence type="ECO:0000256" key="2">
    <source>
        <dbReference type="ARBA" id="ARBA00022448"/>
    </source>
</evidence>
<evidence type="ECO:0000256" key="9">
    <source>
        <dbReference type="ARBA" id="ARBA00022777"/>
    </source>
</evidence>
<evidence type="ECO:0000256" key="12">
    <source>
        <dbReference type="SAM" id="MobiDB-lite"/>
    </source>
</evidence>
<dbReference type="InterPro" id="IPR050864">
    <property type="entry name" value="Bacterial_PTS_Sugar_Transport"/>
</dbReference>
<feature type="transmembrane region" description="Helical" evidence="13">
    <location>
        <begin position="277"/>
        <end position="300"/>
    </location>
</feature>
<dbReference type="PANTHER" id="PTHR30505">
    <property type="entry name" value="FRUCTOSE-LIKE PERMEASE"/>
    <property type="match status" value="1"/>
</dbReference>
<keyword evidence="4" id="KW-0597">Phosphoprotein</keyword>
<evidence type="ECO:0000256" key="6">
    <source>
        <dbReference type="ARBA" id="ARBA00022679"/>
    </source>
</evidence>
<dbReference type="SUPFAM" id="SSF52794">
    <property type="entry name" value="PTS system IIB component-like"/>
    <property type="match status" value="1"/>
</dbReference>
<dbReference type="Pfam" id="PF00359">
    <property type="entry name" value="PTS_EIIA_2"/>
    <property type="match status" value="1"/>
</dbReference>
<evidence type="ECO:0000256" key="5">
    <source>
        <dbReference type="ARBA" id="ARBA00022597"/>
    </source>
</evidence>
<proteinExistence type="predicted"/>
<dbReference type="PANTHER" id="PTHR30505:SF0">
    <property type="entry name" value="FRUCTOSE-LIKE PTS SYSTEM EIIBC COMPONENT-RELATED"/>
    <property type="match status" value="1"/>
</dbReference>
<dbReference type="CDD" id="cd00211">
    <property type="entry name" value="PTS_IIA_fru"/>
    <property type="match status" value="1"/>
</dbReference>
<dbReference type="GeneID" id="75008154"/>